<name>A0A9P1P8Y5_PARSO</name>
<evidence type="ECO:0000313" key="3">
    <source>
        <dbReference type="Proteomes" id="UP000049685"/>
    </source>
</evidence>
<keyword evidence="2" id="KW-0378">Hydrolase</keyword>
<dbReference type="Proteomes" id="UP000049685">
    <property type="component" value="Unassembled WGS sequence"/>
</dbReference>
<dbReference type="EMBL" id="CDNY01000003">
    <property type="protein sequence ID" value="CEO32658.1"/>
    <property type="molecule type" value="Genomic_DNA"/>
</dbReference>
<evidence type="ECO:0000259" key="1">
    <source>
        <dbReference type="PROSITE" id="PS50164"/>
    </source>
</evidence>
<dbReference type="AlphaFoldDB" id="A0A9P1P8Y5"/>
<dbReference type="GO" id="GO:0004519">
    <property type="term" value="F:endonuclease activity"/>
    <property type="evidence" value="ECO:0007669"/>
    <property type="project" value="UniProtKB-KW"/>
</dbReference>
<protein>
    <submittedName>
        <fullName evidence="2">Group I intron endonuclease</fullName>
    </submittedName>
</protein>
<dbReference type="RefSeq" id="WP_057535878.1">
    <property type="nucleotide sequence ID" value="NZ_BDJI01000002.1"/>
</dbReference>
<proteinExistence type="predicted"/>
<accession>A0A9P1P8Y5</accession>
<dbReference type="InterPro" id="IPR035901">
    <property type="entry name" value="GIY-YIG_endonuc_sf"/>
</dbReference>
<sequence>MLDMLQSILDESEIKSIFDFKKIDDMSTDSSPYVCYRVKSNIYRIRSFELYKSNNILRFRVRLSKHVDSILKNNLNELNNAVSNAQRYVDFEANTLEKFIEIGKNIKSILDNNDVIESCKNSAPRATTSRFEGLDLPDIDTSQDDVIGQTFTWRDIISIWEDDSEDNKLKQVLSQNGIYIQRSKDGKSRYVGSAYGEGGIISRWMKHLNSNGDAQHLNLFILENGYNEVVFAVLEFCDDKNIIQKENMWKNTLGTLNAGAYNGIQLNKN</sequence>
<reference evidence="3" key="1">
    <citation type="submission" date="2015-01" db="EMBL/GenBank/DDBJ databases">
        <authorList>
            <person name="Aslett A.Martin."/>
            <person name="De Silva Nishadi"/>
        </authorList>
    </citation>
    <scope>NUCLEOTIDE SEQUENCE [LARGE SCALE GENOMIC DNA]</scope>
    <source>
        <strain evidence="3">UMC4404</strain>
    </source>
</reference>
<organism evidence="2 3">
    <name type="scientific">Paraclostridium sordellii</name>
    <name type="common">Clostridium sordellii</name>
    <dbReference type="NCBI Taxonomy" id="1505"/>
    <lineage>
        <taxon>Bacteria</taxon>
        <taxon>Bacillati</taxon>
        <taxon>Bacillota</taxon>
        <taxon>Clostridia</taxon>
        <taxon>Peptostreptococcales</taxon>
        <taxon>Peptostreptococcaceae</taxon>
        <taxon>Paraclostridium</taxon>
    </lineage>
</organism>
<dbReference type="Gene3D" id="3.40.1440.10">
    <property type="entry name" value="GIY-YIG endonuclease"/>
    <property type="match status" value="1"/>
</dbReference>
<dbReference type="PROSITE" id="PS50164">
    <property type="entry name" value="GIY_YIG"/>
    <property type="match status" value="1"/>
</dbReference>
<gene>
    <name evidence="2" type="ORF">UMC4404_06381</name>
</gene>
<evidence type="ECO:0000313" key="2">
    <source>
        <dbReference type="EMBL" id="CEO32658.1"/>
    </source>
</evidence>
<dbReference type="InterPro" id="IPR000305">
    <property type="entry name" value="GIY-YIG_endonuc"/>
</dbReference>
<dbReference type="Pfam" id="PF01541">
    <property type="entry name" value="GIY-YIG"/>
    <property type="match status" value="1"/>
</dbReference>
<feature type="domain" description="GIY-YIG" evidence="1">
    <location>
        <begin position="174"/>
        <end position="263"/>
    </location>
</feature>
<comment type="caution">
    <text evidence="2">The sequence shown here is derived from an EMBL/GenBank/DDBJ whole genome shotgun (WGS) entry which is preliminary data.</text>
</comment>
<dbReference type="SUPFAM" id="SSF82771">
    <property type="entry name" value="GIY-YIG endonuclease"/>
    <property type="match status" value="1"/>
</dbReference>
<keyword evidence="2" id="KW-0540">Nuclease</keyword>
<keyword evidence="2" id="KW-0255">Endonuclease</keyword>